<sequence length="343" mass="38410">MQDLPEQMTKERRWFKNNKKYSRKNEELEKSTTEKLRRSYMSFKNLNIGLRLFLSYGIIFLLVIVLAFTCYRNVKHLKENNTKTSLLSNITEGIGMVKEAILSYTHTVSKEQQEEEKRELAEARKNYHNNMEILATMEKSDTEGVRLLEQIKSALSFAAEANNKVIEIATSGDNPGAGQYYIENAMPRNDKINEALKVKQKQQETRTEESFRFTMQALVLLVGVIILIGCSVAYLITRSITKPLAELIELANRVAAGDLTVEIEINSRDEIGQLGSALQKMVHNLREMILHVSDTSNQVASAANQLHSTAEQIATGAEEVASQTGTVATASEEMSATSGNIAQ</sequence>
<feature type="non-terminal residue" evidence="3">
    <location>
        <position position="343"/>
    </location>
</feature>
<keyword evidence="1" id="KW-1133">Transmembrane helix</keyword>
<dbReference type="PANTHER" id="PTHR32089">
    <property type="entry name" value="METHYL-ACCEPTING CHEMOTAXIS PROTEIN MCPB"/>
    <property type="match status" value="1"/>
</dbReference>
<evidence type="ECO:0000259" key="2">
    <source>
        <dbReference type="PROSITE" id="PS50885"/>
    </source>
</evidence>
<feature type="transmembrane region" description="Helical" evidence="1">
    <location>
        <begin position="48"/>
        <end position="71"/>
    </location>
</feature>
<accession>K2FVZ1</accession>
<keyword evidence="1" id="KW-0812">Transmembrane</keyword>
<dbReference type="EMBL" id="AMFJ01000554">
    <property type="protein sequence ID" value="EKE27113.1"/>
    <property type="molecule type" value="Genomic_DNA"/>
</dbReference>
<dbReference type="Pfam" id="PF12729">
    <property type="entry name" value="4HB_MCP_1"/>
    <property type="match status" value="1"/>
</dbReference>
<dbReference type="GO" id="GO:0007165">
    <property type="term" value="P:signal transduction"/>
    <property type="evidence" value="ECO:0007669"/>
    <property type="project" value="InterPro"/>
</dbReference>
<dbReference type="InterPro" id="IPR003660">
    <property type="entry name" value="HAMP_dom"/>
</dbReference>
<dbReference type="PROSITE" id="PS50885">
    <property type="entry name" value="HAMP"/>
    <property type="match status" value="1"/>
</dbReference>
<proteinExistence type="predicted"/>
<dbReference type="Pfam" id="PF00672">
    <property type="entry name" value="HAMP"/>
    <property type="match status" value="1"/>
</dbReference>
<dbReference type="CDD" id="cd06225">
    <property type="entry name" value="HAMP"/>
    <property type="match status" value="1"/>
</dbReference>
<evidence type="ECO:0000256" key="1">
    <source>
        <dbReference type="SAM" id="Phobius"/>
    </source>
</evidence>
<evidence type="ECO:0000313" key="3">
    <source>
        <dbReference type="EMBL" id="EKE27113.1"/>
    </source>
</evidence>
<name>K2FVZ1_9BACT</name>
<dbReference type="SUPFAM" id="SSF158472">
    <property type="entry name" value="HAMP domain-like"/>
    <property type="match status" value="1"/>
</dbReference>
<feature type="transmembrane region" description="Helical" evidence="1">
    <location>
        <begin position="217"/>
        <end position="236"/>
    </location>
</feature>
<dbReference type="AlphaFoldDB" id="K2FVZ1"/>
<keyword evidence="1" id="KW-0472">Membrane</keyword>
<dbReference type="Gene3D" id="1.10.287.950">
    <property type="entry name" value="Methyl-accepting chemotaxis protein"/>
    <property type="match status" value="1"/>
</dbReference>
<feature type="domain" description="HAMP" evidence="2">
    <location>
        <begin position="238"/>
        <end position="290"/>
    </location>
</feature>
<dbReference type="SMART" id="SM00304">
    <property type="entry name" value="HAMP"/>
    <property type="match status" value="1"/>
</dbReference>
<gene>
    <name evidence="3" type="ORF">ACD_4C00038G0001</name>
</gene>
<dbReference type="InterPro" id="IPR024478">
    <property type="entry name" value="HlyB_4HB_MCP"/>
</dbReference>
<dbReference type="GO" id="GO:0016020">
    <property type="term" value="C:membrane"/>
    <property type="evidence" value="ECO:0007669"/>
    <property type="project" value="InterPro"/>
</dbReference>
<organism evidence="3">
    <name type="scientific">uncultured bacterium</name>
    <name type="common">gcode 4</name>
    <dbReference type="NCBI Taxonomy" id="1234023"/>
    <lineage>
        <taxon>Bacteria</taxon>
        <taxon>environmental samples</taxon>
    </lineage>
</organism>
<comment type="caution">
    <text evidence="3">The sequence shown here is derived from an EMBL/GenBank/DDBJ whole genome shotgun (WGS) entry which is preliminary data.</text>
</comment>
<dbReference type="PANTHER" id="PTHR32089:SF112">
    <property type="entry name" value="LYSOZYME-LIKE PROTEIN-RELATED"/>
    <property type="match status" value="1"/>
</dbReference>
<protein>
    <recommendedName>
        <fullName evidence="2">HAMP domain-containing protein</fullName>
    </recommendedName>
</protein>
<reference evidence="3" key="1">
    <citation type="journal article" date="2012" name="Science">
        <title>Fermentation, hydrogen, and sulfur metabolism in multiple uncultivated bacterial phyla.</title>
        <authorList>
            <person name="Wrighton K.C."/>
            <person name="Thomas B.C."/>
            <person name="Sharon I."/>
            <person name="Miller C.S."/>
            <person name="Castelle C.J."/>
            <person name="VerBerkmoes N.C."/>
            <person name="Wilkins M.J."/>
            <person name="Hettich R.L."/>
            <person name="Lipton M.S."/>
            <person name="Williams K.H."/>
            <person name="Long P.E."/>
            <person name="Banfield J.F."/>
        </authorList>
    </citation>
    <scope>NUCLEOTIDE SEQUENCE [LARGE SCALE GENOMIC DNA]</scope>
</reference>